<reference evidence="1" key="1">
    <citation type="submission" date="2016-06" db="UniProtKB">
        <authorList>
            <consortium name="WormBaseParasite"/>
        </authorList>
    </citation>
    <scope>IDENTIFICATION</scope>
</reference>
<proteinExistence type="predicted"/>
<name>A0A183DMV8_9BILA</name>
<sequence>LTNRSLTDYFDSCPKSKCLSTIGVRTDLYPKDPKRVRVTDFFGSSRIMRPITEQIEFDDAWLNTAPFYGNSWEDDDAR</sequence>
<dbReference type="AlphaFoldDB" id="A0A183DMV8"/>
<protein>
    <submittedName>
        <fullName evidence="1">Protein kinase domain-containing protein</fullName>
    </submittedName>
</protein>
<organism evidence="1">
    <name type="scientific">Gongylonema pulchrum</name>
    <dbReference type="NCBI Taxonomy" id="637853"/>
    <lineage>
        <taxon>Eukaryota</taxon>
        <taxon>Metazoa</taxon>
        <taxon>Ecdysozoa</taxon>
        <taxon>Nematoda</taxon>
        <taxon>Chromadorea</taxon>
        <taxon>Rhabditida</taxon>
        <taxon>Spirurina</taxon>
        <taxon>Spiruromorpha</taxon>
        <taxon>Spiruroidea</taxon>
        <taxon>Gongylonematidae</taxon>
        <taxon>Gongylonema</taxon>
    </lineage>
</organism>
<dbReference type="WBParaSite" id="GPUH_0001006101-mRNA-1">
    <property type="protein sequence ID" value="GPUH_0001006101-mRNA-1"/>
    <property type="gene ID" value="GPUH_0001006101"/>
</dbReference>
<evidence type="ECO:0000313" key="1">
    <source>
        <dbReference type="WBParaSite" id="GPUH_0001006101-mRNA-1"/>
    </source>
</evidence>
<accession>A0A183DMV8</accession>